<keyword evidence="2" id="KW-0813">Transport</keyword>
<dbReference type="GO" id="GO:0005886">
    <property type="term" value="C:plasma membrane"/>
    <property type="evidence" value="ECO:0007669"/>
    <property type="project" value="TreeGrafter"/>
</dbReference>
<feature type="transmembrane region" description="Helical" evidence="7">
    <location>
        <begin position="5"/>
        <end position="23"/>
    </location>
</feature>
<protein>
    <submittedName>
        <fullName evidence="9">SLC13 family permease</fullName>
    </submittedName>
</protein>
<comment type="subcellular location">
    <subcellularLocation>
        <location evidence="1">Membrane</location>
        <topology evidence="1">Multi-pass membrane protein</topology>
    </subcellularLocation>
</comment>
<dbReference type="InterPro" id="IPR004680">
    <property type="entry name" value="Cit_transptr-like_dom"/>
</dbReference>
<evidence type="ECO:0000256" key="6">
    <source>
        <dbReference type="ARBA" id="ARBA00023136"/>
    </source>
</evidence>
<reference evidence="9 10" key="1">
    <citation type="journal article" date="2019" name="Mar. Drugs">
        <title>Comparative Genomics and CAZyme Genome Repertoires of Marine Zobellia amurskyensis KMM 3526(T) and Zobellia laminariae KMM 3676(T).</title>
        <authorList>
            <person name="Chernysheva N."/>
            <person name="Bystritskaya E."/>
            <person name="Stenkova A."/>
            <person name="Golovkin I."/>
            <person name="Nedashkovskaya O."/>
            <person name="Isaeva M."/>
        </authorList>
    </citation>
    <scope>NUCLEOTIDE SEQUENCE [LARGE SCALE GENOMIC DNA]</scope>
    <source>
        <strain evidence="9 10">KMM 3526</strain>
    </source>
</reference>
<dbReference type="OrthoDB" id="9765532at2"/>
<feature type="transmembrane region" description="Helical" evidence="7">
    <location>
        <begin position="466"/>
        <end position="485"/>
    </location>
</feature>
<evidence type="ECO:0000256" key="7">
    <source>
        <dbReference type="SAM" id="Phobius"/>
    </source>
</evidence>
<dbReference type="GO" id="GO:0008324">
    <property type="term" value="F:monoatomic cation transmembrane transporter activity"/>
    <property type="evidence" value="ECO:0007669"/>
    <property type="project" value="InterPro"/>
</dbReference>
<dbReference type="InterPro" id="IPR051679">
    <property type="entry name" value="DASS-Related_Transporters"/>
</dbReference>
<dbReference type="EMBL" id="RCNR01000009">
    <property type="protein sequence ID" value="MUH35562.1"/>
    <property type="molecule type" value="Genomic_DNA"/>
</dbReference>
<feature type="transmembrane region" description="Helical" evidence="7">
    <location>
        <begin position="583"/>
        <end position="605"/>
    </location>
</feature>
<feature type="domain" description="RCK C-terminal" evidence="8">
    <location>
        <begin position="311"/>
        <end position="402"/>
    </location>
</feature>
<dbReference type="Pfam" id="PF02080">
    <property type="entry name" value="TrkA_C"/>
    <property type="match status" value="1"/>
</dbReference>
<evidence type="ECO:0000256" key="1">
    <source>
        <dbReference type="ARBA" id="ARBA00004141"/>
    </source>
</evidence>
<evidence type="ECO:0000313" key="9">
    <source>
        <dbReference type="EMBL" id="MUH35562.1"/>
    </source>
</evidence>
<feature type="transmembrane region" description="Helical" evidence="7">
    <location>
        <begin position="497"/>
        <end position="522"/>
    </location>
</feature>
<dbReference type="PANTHER" id="PTHR43652">
    <property type="entry name" value="BASIC AMINO ACID ANTIPORTER YFCC-RELATED"/>
    <property type="match status" value="1"/>
</dbReference>
<comment type="caution">
    <text evidence="9">The sequence shown here is derived from an EMBL/GenBank/DDBJ whole genome shotgun (WGS) entry which is preliminary data.</text>
</comment>
<dbReference type="PROSITE" id="PS51202">
    <property type="entry name" value="RCK_C"/>
    <property type="match status" value="2"/>
</dbReference>
<feature type="transmembrane region" description="Helical" evidence="7">
    <location>
        <begin position="29"/>
        <end position="45"/>
    </location>
</feature>
<dbReference type="RefSeq" id="WP_155599359.1">
    <property type="nucleotide sequence ID" value="NZ_RCNR01000009.1"/>
</dbReference>
<keyword evidence="4" id="KW-0677">Repeat</keyword>
<feature type="transmembrane region" description="Helical" evidence="7">
    <location>
        <begin position="90"/>
        <end position="119"/>
    </location>
</feature>
<feature type="transmembrane region" description="Helical" evidence="7">
    <location>
        <begin position="52"/>
        <end position="70"/>
    </location>
</feature>
<organism evidence="9 10">
    <name type="scientific">Zobellia amurskyensis</name>
    <dbReference type="NCBI Taxonomy" id="248905"/>
    <lineage>
        <taxon>Bacteria</taxon>
        <taxon>Pseudomonadati</taxon>
        <taxon>Bacteroidota</taxon>
        <taxon>Flavobacteriia</taxon>
        <taxon>Flavobacteriales</taxon>
        <taxon>Flavobacteriaceae</taxon>
        <taxon>Zobellia</taxon>
    </lineage>
</organism>
<sequence length="609" mass="67337">MTWEIILMFCVLLVTVVLFVFEVFPVDKIAFLIIVSLTLLGLVKPEEAISGFSNNATIAVLALMILAIALEENGVINWLASGMGRIKGLPLYVMAPIFMFVTAGISAFISTTAVVIVFIKIVNQLSEKYNISQSKLLLPISFAGILGGSCTLMGTSTNLIVNSVATDLGAEKLGFFEFSLLGLVFLGISIIYLTVTLRWLPWGKGKNLDEDYNLNNYVTNVHINSDSQLVGKTVQESFLFENPDVSLLKLTRNNRIHNSPGKYVTFKANDELLLMCDLENLTRINESENLSLNQENYFAPRQDSENNKASDTKEESDLDTRIFVEFLMLPGAQFLGKTLGNLRSLMMQDIVPIAIKKRKTLTKLNDRLVRSSMNKLVLKVGDRLLLETSKENLETLSKMENVLLLQEYDKVSSNSRYKRYFSLSVLLLVIGLAASGLLSIMVSALTGVCILLLTKNLDLTTVYKKVNWQIFFLLAGMIPLGIAMHNTGADVFISEKLLGFLFDQPGYVVIGTLFFTTMILSAVISNNATAIIMTPIAISVAQGMQLDFKPFILAVMFAANFSFFTPVGYQTNTLIYSLGNYKFSHFLGIGGLLSLILAVVATFLLTNML</sequence>
<keyword evidence="10" id="KW-1185">Reference proteome</keyword>
<dbReference type="InterPro" id="IPR036721">
    <property type="entry name" value="RCK_C_sf"/>
</dbReference>
<evidence type="ECO:0000313" key="10">
    <source>
        <dbReference type="Proteomes" id="UP000540519"/>
    </source>
</evidence>
<dbReference type="AlphaFoldDB" id="A0A7X2ZSF7"/>
<feature type="transmembrane region" description="Helical" evidence="7">
    <location>
        <begin position="173"/>
        <end position="195"/>
    </location>
</feature>
<dbReference type="Gene3D" id="3.30.70.1450">
    <property type="entry name" value="Regulator of K+ conductance, C-terminal domain"/>
    <property type="match status" value="1"/>
</dbReference>
<dbReference type="InterPro" id="IPR006037">
    <property type="entry name" value="RCK_C"/>
</dbReference>
<evidence type="ECO:0000256" key="5">
    <source>
        <dbReference type="ARBA" id="ARBA00022989"/>
    </source>
</evidence>
<feature type="transmembrane region" description="Helical" evidence="7">
    <location>
        <begin position="140"/>
        <end position="161"/>
    </location>
</feature>
<dbReference type="Pfam" id="PF03600">
    <property type="entry name" value="CitMHS"/>
    <property type="match status" value="1"/>
</dbReference>
<evidence type="ECO:0000256" key="4">
    <source>
        <dbReference type="ARBA" id="ARBA00022737"/>
    </source>
</evidence>
<name>A0A7X2ZSF7_9FLAO</name>
<proteinExistence type="predicted"/>
<keyword evidence="6 7" id="KW-0472">Membrane</keyword>
<dbReference type="PANTHER" id="PTHR43652:SF2">
    <property type="entry name" value="BASIC AMINO ACID ANTIPORTER YFCC-RELATED"/>
    <property type="match status" value="1"/>
</dbReference>
<dbReference type="Proteomes" id="UP000540519">
    <property type="component" value="Unassembled WGS sequence"/>
</dbReference>
<feature type="transmembrane region" description="Helical" evidence="7">
    <location>
        <begin position="551"/>
        <end position="571"/>
    </location>
</feature>
<evidence type="ECO:0000256" key="2">
    <source>
        <dbReference type="ARBA" id="ARBA00022448"/>
    </source>
</evidence>
<dbReference type="SUPFAM" id="SSF116726">
    <property type="entry name" value="TrkA C-terminal domain-like"/>
    <property type="match status" value="2"/>
</dbReference>
<accession>A0A7X2ZSF7</accession>
<evidence type="ECO:0000256" key="3">
    <source>
        <dbReference type="ARBA" id="ARBA00022692"/>
    </source>
</evidence>
<feature type="transmembrane region" description="Helical" evidence="7">
    <location>
        <begin position="425"/>
        <end position="454"/>
    </location>
</feature>
<keyword evidence="3 7" id="KW-0812">Transmembrane</keyword>
<keyword evidence="5 7" id="KW-1133">Transmembrane helix</keyword>
<dbReference type="GO" id="GO:0006813">
    <property type="term" value="P:potassium ion transport"/>
    <property type="evidence" value="ECO:0007669"/>
    <property type="project" value="InterPro"/>
</dbReference>
<feature type="domain" description="RCK C-terminal" evidence="8">
    <location>
        <begin position="206"/>
        <end position="290"/>
    </location>
</feature>
<evidence type="ECO:0000259" key="8">
    <source>
        <dbReference type="PROSITE" id="PS51202"/>
    </source>
</evidence>
<gene>
    <name evidence="9" type="ORF">D9O36_06905</name>
</gene>